<protein>
    <submittedName>
        <fullName evidence="3">Outer membrane lipoprotein carrier protein LolA</fullName>
    </submittedName>
</protein>
<organism evidence="3 4">
    <name type="scientific">Pseudodonghicola flavimaris</name>
    <dbReference type="NCBI Taxonomy" id="3050036"/>
    <lineage>
        <taxon>Bacteria</taxon>
        <taxon>Pseudomonadati</taxon>
        <taxon>Pseudomonadota</taxon>
        <taxon>Alphaproteobacteria</taxon>
        <taxon>Rhodobacterales</taxon>
        <taxon>Paracoccaceae</taxon>
        <taxon>Pseudodonghicola</taxon>
    </lineage>
</organism>
<dbReference type="SUPFAM" id="SSF89392">
    <property type="entry name" value="Prokaryotic lipoproteins and lipoprotein localization factors"/>
    <property type="match status" value="1"/>
</dbReference>
<evidence type="ECO:0000256" key="1">
    <source>
        <dbReference type="ARBA" id="ARBA00022729"/>
    </source>
</evidence>
<dbReference type="InterPro" id="IPR004564">
    <property type="entry name" value="OM_lipoprot_carrier_LolA-like"/>
</dbReference>
<dbReference type="RefSeq" id="WP_284482705.1">
    <property type="nucleotide sequence ID" value="NZ_JASNJD010000019.1"/>
</dbReference>
<dbReference type="InterPro" id="IPR029046">
    <property type="entry name" value="LolA/LolB/LppX"/>
</dbReference>
<reference evidence="3 4" key="1">
    <citation type="submission" date="2023-05" db="EMBL/GenBank/DDBJ databases">
        <title>Pseudodonghicola sp. nov.</title>
        <authorList>
            <person name="Huang J."/>
        </authorList>
    </citation>
    <scope>NUCLEOTIDE SEQUENCE [LARGE SCALE GENOMIC DNA]</scope>
    <source>
        <strain evidence="3 4">IC7</strain>
    </source>
</reference>
<feature type="chain" id="PRO_5046390744" evidence="2">
    <location>
        <begin position="23"/>
        <end position="202"/>
    </location>
</feature>
<keyword evidence="4" id="KW-1185">Reference proteome</keyword>
<dbReference type="CDD" id="cd16325">
    <property type="entry name" value="LolA"/>
    <property type="match status" value="1"/>
</dbReference>
<evidence type="ECO:0000256" key="2">
    <source>
        <dbReference type="SAM" id="SignalP"/>
    </source>
</evidence>
<keyword evidence="3" id="KW-0449">Lipoprotein</keyword>
<evidence type="ECO:0000313" key="3">
    <source>
        <dbReference type="EMBL" id="MDK3019914.1"/>
    </source>
</evidence>
<sequence>MRNLLLSLSLPALILAAPLAQAAEKLPLSAISAYLNGLKTAESPFTQINDDGTLTTGTLYLSRPGKARFQYDPPGNAAVIVGAGTVVIRDPKSNQPPESYPLSRTPLSIILASRVDLDRANMVVGHTFDGTSTVITAQDPDNPDYGRIELMFTDTPVELRKWVIHDASGGQTTVILGKLETGMSLPGSLFLPVGGSAPTDKR</sequence>
<accession>A0ABT7F5M8</accession>
<dbReference type="PANTHER" id="PTHR35869">
    <property type="entry name" value="OUTER-MEMBRANE LIPOPROTEIN CARRIER PROTEIN"/>
    <property type="match status" value="1"/>
</dbReference>
<gene>
    <name evidence="3" type="ORF">QO033_19715</name>
</gene>
<dbReference type="Pfam" id="PF03548">
    <property type="entry name" value="LolA"/>
    <property type="match status" value="1"/>
</dbReference>
<dbReference type="Gene3D" id="2.50.20.10">
    <property type="entry name" value="Lipoprotein localisation LolA/LolB/LppX"/>
    <property type="match status" value="1"/>
</dbReference>
<evidence type="ECO:0000313" key="4">
    <source>
        <dbReference type="Proteomes" id="UP001243757"/>
    </source>
</evidence>
<dbReference type="Proteomes" id="UP001243757">
    <property type="component" value="Unassembled WGS sequence"/>
</dbReference>
<keyword evidence="1 2" id="KW-0732">Signal</keyword>
<proteinExistence type="predicted"/>
<dbReference type="EMBL" id="JASNJD010000019">
    <property type="protein sequence ID" value="MDK3019914.1"/>
    <property type="molecule type" value="Genomic_DNA"/>
</dbReference>
<dbReference type="PANTHER" id="PTHR35869:SF1">
    <property type="entry name" value="OUTER-MEMBRANE LIPOPROTEIN CARRIER PROTEIN"/>
    <property type="match status" value="1"/>
</dbReference>
<comment type="caution">
    <text evidence="3">The sequence shown here is derived from an EMBL/GenBank/DDBJ whole genome shotgun (WGS) entry which is preliminary data.</text>
</comment>
<feature type="signal peptide" evidence="2">
    <location>
        <begin position="1"/>
        <end position="22"/>
    </location>
</feature>
<name>A0ABT7F5M8_9RHOB</name>